<evidence type="ECO:0000313" key="2">
    <source>
        <dbReference type="Proteomes" id="UP001589568"/>
    </source>
</evidence>
<dbReference type="RefSeq" id="WP_345388604.1">
    <property type="nucleotide sequence ID" value="NZ_BAAAXS010000001.1"/>
</dbReference>
<proteinExistence type="predicted"/>
<protein>
    <submittedName>
        <fullName evidence="1">Uncharacterized protein</fullName>
    </submittedName>
</protein>
<comment type="caution">
    <text evidence="1">The sequence shown here is derived from an EMBL/GenBank/DDBJ whole genome shotgun (WGS) entry which is preliminary data.</text>
</comment>
<keyword evidence="2" id="KW-1185">Reference proteome</keyword>
<accession>A0ABV5NCR5</accession>
<reference evidence="1 2" key="1">
    <citation type="submission" date="2024-09" db="EMBL/GenBank/DDBJ databases">
        <authorList>
            <person name="Sun Q."/>
            <person name="Mori K."/>
        </authorList>
    </citation>
    <scope>NUCLEOTIDE SEQUENCE [LARGE SCALE GENOMIC DNA]</scope>
    <source>
        <strain evidence="1 2">JCM 3324</strain>
    </source>
</reference>
<name>A0ABV5NCR5_9ACTN</name>
<evidence type="ECO:0000313" key="1">
    <source>
        <dbReference type="EMBL" id="MFB9468088.1"/>
    </source>
</evidence>
<dbReference type="Proteomes" id="UP001589568">
    <property type="component" value="Unassembled WGS sequence"/>
</dbReference>
<organism evidence="1 2">
    <name type="scientific">Nonomuraea salmonea</name>
    <dbReference type="NCBI Taxonomy" id="46181"/>
    <lineage>
        <taxon>Bacteria</taxon>
        <taxon>Bacillati</taxon>
        <taxon>Actinomycetota</taxon>
        <taxon>Actinomycetes</taxon>
        <taxon>Streptosporangiales</taxon>
        <taxon>Streptosporangiaceae</taxon>
        <taxon>Nonomuraea</taxon>
    </lineage>
</organism>
<sequence>MDNMERHYLGLVPEWFTECHPHQHVDNRSDHAEDQVNPWIAWSRWRALQDVCMDGVPGERRSHAANSVGVVRASRAILSEEALTAAGGLVGYLTGAGPPGPSGR</sequence>
<gene>
    <name evidence="1" type="ORF">ACFFR3_01140</name>
</gene>
<dbReference type="EMBL" id="JBHMCF010000002">
    <property type="protein sequence ID" value="MFB9468088.1"/>
    <property type="molecule type" value="Genomic_DNA"/>
</dbReference>